<evidence type="ECO:0000256" key="1">
    <source>
        <dbReference type="SAM" id="Phobius"/>
    </source>
</evidence>
<evidence type="ECO:0000313" key="3">
    <source>
        <dbReference type="Proteomes" id="UP000222601"/>
    </source>
</evidence>
<protein>
    <submittedName>
        <fullName evidence="2">Uncharacterized protein</fullName>
    </submittedName>
</protein>
<dbReference type="EMBL" id="KY619305">
    <property type="protein sequence ID" value="AQY55322.1"/>
    <property type="molecule type" value="Genomic_DNA"/>
</dbReference>
<evidence type="ECO:0000313" key="2">
    <source>
        <dbReference type="EMBL" id="AQY55322.1"/>
    </source>
</evidence>
<reference evidence="2" key="1">
    <citation type="submission" date="2017-02" db="EMBL/GenBank/DDBJ databases">
        <title>Characterization of a new coliphage vB_EcoS_ESCO41.</title>
        <authorList>
            <person name="Trotereau A."/>
            <person name="Schouler C."/>
        </authorList>
    </citation>
    <scope>NUCLEOTIDE SEQUENCE [LARGE SCALE GENOMIC DNA]</scope>
</reference>
<dbReference type="PROSITE" id="PS51257">
    <property type="entry name" value="PROKAR_LIPOPROTEIN"/>
    <property type="match status" value="1"/>
</dbReference>
<keyword evidence="1" id="KW-0812">Transmembrane</keyword>
<proteinExistence type="predicted"/>
<accession>A0A1U9WR36</accession>
<keyword evidence="1" id="KW-0472">Membrane</keyword>
<name>A0A1U9WR36_9CAUD</name>
<keyword evidence="1" id="KW-1133">Transmembrane helix</keyword>
<sequence length="133" mass="14266">MFKRNWKVVASAVLLSIFLTGCSATSALTGLIGSKPEISAQAGAENVKQTVGVTGKVDKSNDNDTTIKDSKVGKVDTSNGKSVSTSSIKADTIIADKIEIRNDSKGNLIAGLVFLFIGILMVIFYLWLERRKK</sequence>
<feature type="transmembrane region" description="Helical" evidence="1">
    <location>
        <begin position="108"/>
        <end position="128"/>
    </location>
</feature>
<organism evidence="2">
    <name type="scientific">Escherichia phage vB_EcoS_ESCO41</name>
    <dbReference type="NCBI Taxonomy" id="2496547"/>
    <lineage>
        <taxon>Viruses</taxon>
        <taxon>Duplodnaviria</taxon>
        <taxon>Heunggongvirae</taxon>
        <taxon>Uroviricota</taxon>
        <taxon>Caudoviricetes</taxon>
        <taxon>Drexlerviridae</taxon>
        <taxon>Nouzillyvirus</taxon>
        <taxon>Nouzillyvirus ESCO41</taxon>
    </lineage>
</organism>
<keyword evidence="3" id="KW-1185">Reference proteome</keyword>
<gene>
    <name evidence="2" type="ORF">ESCO41_00015</name>
</gene>
<dbReference type="Proteomes" id="UP000222601">
    <property type="component" value="Segment"/>
</dbReference>